<dbReference type="EMBL" id="QJPH01000269">
    <property type="protein sequence ID" value="PZN81355.1"/>
    <property type="molecule type" value="Genomic_DNA"/>
</dbReference>
<protein>
    <recommendedName>
        <fullName evidence="3">DUF2442 domain-containing protein</fullName>
    </recommendedName>
</protein>
<comment type="caution">
    <text evidence="1">The sequence shown here is derived from an EMBL/GenBank/DDBJ whole genome shotgun (WGS) entry which is preliminary data.</text>
</comment>
<dbReference type="InterPro" id="IPR018841">
    <property type="entry name" value="DUF2442"/>
</dbReference>
<dbReference type="Gene3D" id="3.30.2020.10">
    <property type="entry name" value="NE0471-like N-terminal domain"/>
    <property type="match status" value="1"/>
</dbReference>
<name>A0A2W4RB86_9GAMM</name>
<dbReference type="Proteomes" id="UP000249396">
    <property type="component" value="Unassembled WGS sequence"/>
</dbReference>
<evidence type="ECO:0000313" key="1">
    <source>
        <dbReference type="EMBL" id="PZN81355.1"/>
    </source>
</evidence>
<gene>
    <name evidence="1" type="ORF">DM484_08650</name>
</gene>
<dbReference type="SUPFAM" id="SSF143880">
    <property type="entry name" value="NE0471 N-terminal domain-like"/>
    <property type="match status" value="1"/>
</dbReference>
<reference evidence="1 2" key="1">
    <citation type="journal article" date="2018" name="Aquat. Microb. Ecol.">
        <title>Gammaproteobacterial methanotrophs dominate.</title>
        <authorList>
            <person name="Rissanen A.J."/>
            <person name="Saarenheimo J."/>
            <person name="Tiirola M."/>
            <person name="Peura S."/>
            <person name="Aalto S.L."/>
            <person name="Karvinen A."/>
            <person name="Nykanen H."/>
        </authorList>
    </citation>
    <scope>NUCLEOTIDE SEQUENCE [LARGE SCALE GENOMIC DNA]</scope>
    <source>
        <strain evidence="1">AMbin10</strain>
    </source>
</reference>
<dbReference type="AlphaFoldDB" id="A0A2W4RB86"/>
<organism evidence="1 2">
    <name type="scientific">Candidatus Methylumidiphilus alinenensis</name>
    <dbReference type="NCBI Taxonomy" id="2202197"/>
    <lineage>
        <taxon>Bacteria</taxon>
        <taxon>Pseudomonadati</taxon>
        <taxon>Pseudomonadota</taxon>
        <taxon>Gammaproteobacteria</taxon>
        <taxon>Methylococcales</taxon>
        <taxon>Candidatus Methylumidiphilus</taxon>
    </lineage>
</organism>
<dbReference type="InterPro" id="IPR036782">
    <property type="entry name" value="NE0471-like_N"/>
</dbReference>
<evidence type="ECO:0008006" key="3">
    <source>
        <dbReference type="Google" id="ProtNLM"/>
    </source>
</evidence>
<proteinExistence type="predicted"/>
<evidence type="ECO:0000313" key="2">
    <source>
        <dbReference type="Proteomes" id="UP000249396"/>
    </source>
</evidence>
<accession>A0A2W4RB86</accession>
<sequence length="107" mass="12018">MRTATTTETHQALGIIPSAPWRVLNIKIEPCHRLQVTFMDGSTGWVDLSQWLRSGRIDGSIFEALREEDFFRLAAVELGVITWPNGADLSPDAMYDALQQSAEWKPS</sequence>
<dbReference type="Pfam" id="PF10387">
    <property type="entry name" value="DUF2442"/>
    <property type="match status" value="1"/>
</dbReference>